<name>T1ARU7_9ZZZZ</name>
<keyword evidence="2" id="KW-0808">Transferase</keyword>
<dbReference type="SUPFAM" id="SSF53850">
    <property type="entry name" value="Periplasmic binding protein-like II"/>
    <property type="match status" value="1"/>
</dbReference>
<accession>T1ARU7</accession>
<dbReference type="Gene3D" id="3.40.190.10">
    <property type="entry name" value="Periplasmic binding protein-like II"/>
    <property type="match status" value="1"/>
</dbReference>
<feature type="domain" description="Porphobilinogen deaminase N-terminal" evidence="1">
    <location>
        <begin position="6"/>
        <end position="48"/>
    </location>
</feature>
<dbReference type="Pfam" id="PF01379">
    <property type="entry name" value="Porphobil_deam"/>
    <property type="match status" value="1"/>
</dbReference>
<dbReference type="EC" id="2.5.1.61" evidence="2"/>
<proteinExistence type="predicted"/>
<evidence type="ECO:0000313" key="2">
    <source>
        <dbReference type="EMBL" id="EQD60072.1"/>
    </source>
</evidence>
<evidence type="ECO:0000259" key="1">
    <source>
        <dbReference type="Pfam" id="PF01379"/>
    </source>
</evidence>
<dbReference type="GO" id="GO:0004418">
    <property type="term" value="F:hydroxymethylbilane synthase activity"/>
    <property type="evidence" value="ECO:0007669"/>
    <property type="project" value="UniProtKB-EC"/>
</dbReference>
<protein>
    <submittedName>
        <fullName evidence="2">Tetrapyrrole biosynthesis, hydroxymethylbilane synthase</fullName>
        <ecNumber evidence="2">2.5.1.61</ecNumber>
    </submittedName>
</protein>
<dbReference type="InterPro" id="IPR022417">
    <property type="entry name" value="Porphobilin_deaminase_N"/>
</dbReference>
<gene>
    <name evidence="2" type="ORF">B1A_10272</name>
</gene>
<reference evidence="2" key="1">
    <citation type="submission" date="2013-08" db="EMBL/GenBank/DDBJ databases">
        <authorList>
            <person name="Mendez C."/>
            <person name="Richter M."/>
            <person name="Ferrer M."/>
            <person name="Sanchez J."/>
        </authorList>
    </citation>
    <scope>NUCLEOTIDE SEQUENCE</scope>
</reference>
<organism evidence="2">
    <name type="scientific">mine drainage metagenome</name>
    <dbReference type="NCBI Taxonomy" id="410659"/>
    <lineage>
        <taxon>unclassified sequences</taxon>
        <taxon>metagenomes</taxon>
        <taxon>ecological metagenomes</taxon>
    </lineage>
</organism>
<feature type="non-terminal residue" evidence="2">
    <location>
        <position position="49"/>
    </location>
</feature>
<dbReference type="EMBL" id="AUZX01007315">
    <property type="protein sequence ID" value="EQD60072.1"/>
    <property type="molecule type" value="Genomic_DNA"/>
</dbReference>
<dbReference type="GO" id="GO:0033014">
    <property type="term" value="P:tetrapyrrole biosynthetic process"/>
    <property type="evidence" value="ECO:0007669"/>
    <property type="project" value="InterPro"/>
</dbReference>
<reference evidence="2" key="2">
    <citation type="journal article" date="2014" name="ISME J.">
        <title>Microbial stratification in low pH oxic and suboxic macroscopic growths along an acid mine drainage.</title>
        <authorList>
            <person name="Mendez-Garcia C."/>
            <person name="Mesa V."/>
            <person name="Sprenger R.R."/>
            <person name="Richter M."/>
            <person name="Diez M.S."/>
            <person name="Solano J."/>
            <person name="Bargiela R."/>
            <person name="Golyshina O.V."/>
            <person name="Manteca A."/>
            <person name="Ramos J.L."/>
            <person name="Gallego J.R."/>
            <person name="Llorente I."/>
            <person name="Martins Dos Santos V.A."/>
            <person name="Jensen O.N."/>
            <person name="Pelaez A.I."/>
            <person name="Sanchez J."/>
            <person name="Ferrer M."/>
        </authorList>
    </citation>
    <scope>NUCLEOTIDE SEQUENCE</scope>
</reference>
<sequence>MTRAALRIGTRASALALWQARHIRALIGALPGAPGVELVPITTSGDLQT</sequence>
<comment type="caution">
    <text evidence="2">The sequence shown here is derived from an EMBL/GenBank/DDBJ whole genome shotgun (WGS) entry which is preliminary data.</text>
</comment>
<dbReference type="AlphaFoldDB" id="T1ARU7"/>